<evidence type="ECO:0000313" key="1">
    <source>
        <dbReference type="EMBL" id="MBA4542282.1"/>
    </source>
</evidence>
<evidence type="ECO:0000313" key="2">
    <source>
        <dbReference type="Proteomes" id="UP000530514"/>
    </source>
</evidence>
<gene>
    <name evidence="1" type="ORF">H1164_05120</name>
</gene>
<dbReference type="SUPFAM" id="SSF52499">
    <property type="entry name" value="Isochorismatase-like hydrolases"/>
    <property type="match status" value="1"/>
</dbReference>
<dbReference type="PANTHER" id="PTHR43559:SF3">
    <property type="entry name" value="HYDROLASE YCAC-RELATED"/>
    <property type="match status" value="1"/>
</dbReference>
<dbReference type="InterPro" id="IPR036380">
    <property type="entry name" value="Isochorismatase-like_sf"/>
</dbReference>
<dbReference type="OrthoDB" id="9789777at2"/>
<dbReference type="AlphaFoldDB" id="A0A7W1X8Y0"/>
<dbReference type="RefSeq" id="WP_033099641.1">
    <property type="nucleotide sequence ID" value="NZ_JACEIP010000005.1"/>
</dbReference>
<dbReference type="EMBL" id="JACEIP010000005">
    <property type="protein sequence ID" value="MBA4542282.1"/>
    <property type="molecule type" value="Genomic_DNA"/>
</dbReference>
<dbReference type="Gene3D" id="3.40.50.850">
    <property type="entry name" value="Isochorismatase-like"/>
    <property type="match status" value="1"/>
</dbReference>
<reference evidence="1 2" key="1">
    <citation type="submission" date="2020-07" db="EMBL/GenBank/DDBJ databases">
        <authorList>
            <person name="Feng H."/>
        </authorList>
    </citation>
    <scope>NUCLEOTIDE SEQUENCE [LARGE SCALE GENOMIC DNA]</scope>
    <source>
        <strain evidence="2">s-11</strain>
    </source>
</reference>
<organism evidence="1 2">
    <name type="scientific">Thermoactinomyces daqus</name>
    <dbReference type="NCBI Taxonomy" id="1329516"/>
    <lineage>
        <taxon>Bacteria</taxon>
        <taxon>Bacillati</taxon>
        <taxon>Bacillota</taxon>
        <taxon>Bacilli</taxon>
        <taxon>Bacillales</taxon>
        <taxon>Thermoactinomycetaceae</taxon>
        <taxon>Thermoactinomyces</taxon>
    </lineage>
</organism>
<protein>
    <submittedName>
        <fullName evidence="1">Isochorismatase family protein</fullName>
    </submittedName>
</protein>
<sequence>MPALISLLRTEKGSRRGVLEQKLHSLFPAVPILPRTETNAWEHCDFVGAIRQTKCQSLILAGIGLDPAAVFTALTAVSQGYQVFMVIGEEEEKTVVTESVIQQMILAGVCLISWKTLAFVLHRDWCLPTSSSVLDLFSEYE</sequence>
<name>A0A7W1X8Y0_9BACL</name>
<dbReference type="PANTHER" id="PTHR43559">
    <property type="entry name" value="HYDROLASE YCAC-RELATED"/>
    <property type="match status" value="1"/>
</dbReference>
<dbReference type="InterPro" id="IPR053152">
    <property type="entry name" value="Hydrolase_YcaC-like"/>
</dbReference>
<comment type="caution">
    <text evidence="1">The sequence shown here is derived from an EMBL/GenBank/DDBJ whole genome shotgun (WGS) entry which is preliminary data.</text>
</comment>
<proteinExistence type="predicted"/>
<dbReference type="Proteomes" id="UP000530514">
    <property type="component" value="Unassembled WGS sequence"/>
</dbReference>
<keyword evidence="2" id="KW-1185">Reference proteome</keyword>
<accession>A0A7W1X8Y0</accession>